<dbReference type="Pfam" id="PF07705">
    <property type="entry name" value="CARDB"/>
    <property type="match status" value="7"/>
</dbReference>
<feature type="chain" id="PRO_5019027550" evidence="3">
    <location>
        <begin position="31"/>
        <end position="1217"/>
    </location>
</feature>
<feature type="domain" description="CUB" evidence="4">
    <location>
        <begin position="38"/>
        <end position="151"/>
    </location>
</feature>
<accession>A0A418RA63</accession>
<dbReference type="InterPro" id="IPR035914">
    <property type="entry name" value="Sperma_CUB_dom_sf"/>
</dbReference>
<evidence type="ECO:0000313" key="5">
    <source>
        <dbReference type="EMBL" id="RIY14182.1"/>
    </source>
</evidence>
<dbReference type="SMART" id="SM00042">
    <property type="entry name" value="CUB"/>
    <property type="match status" value="2"/>
</dbReference>
<dbReference type="PROSITE" id="PS01180">
    <property type="entry name" value="CUB"/>
    <property type="match status" value="1"/>
</dbReference>
<dbReference type="Gene3D" id="2.60.40.10">
    <property type="entry name" value="Immunoglobulins"/>
    <property type="match status" value="7"/>
</dbReference>
<keyword evidence="2" id="KW-1015">Disulfide bond</keyword>
<dbReference type="RefSeq" id="WP_119653810.1">
    <property type="nucleotide sequence ID" value="NZ_JBHUOI010000075.1"/>
</dbReference>
<keyword evidence="3" id="KW-0732">Signal</keyword>
<dbReference type="Gene3D" id="2.60.120.290">
    <property type="entry name" value="Spermadhesin, CUB domain"/>
    <property type="match status" value="2"/>
</dbReference>
<evidence type="ECO:0000256" key="1">
    <source>
        <dbReference type="ARBA" id="ARBA00022737"/>
    </source>
</evidence>
<dbReference type="AlphaFoldDB" id="A0A418RA63"/>
<reference evidence="5 6" key="2">
    <citation type="submission" date="2019-01" db="EMBL/GenBank/DDBJ databases">
        <title>Hymenobacter humicola sp. nov., isolated from soils in Antarctica.</title>
        <authorList>
            <person name="Sedlacek I."/>
            <person name="Holochova P."/>
            <person name="Kralova S."/>
            <person name="Pantucek R."/>
            <person name="Stankova E."/>
            <person name="Vrbovska V."/>
            <person name="Kristofova L."/>
            <person name="Svec P."/>
            <person name="Busse H.-J."/>
        </authorList>
    </citation>
    <scope>NUCLEOTIDE SEQUENCE [LARGE SCALE GENOMIC DNA]</scope>
    <source>
        <strain evidence="5 6">CCM 8852</strain>
    </source>
</reference>
<reference evidence="5 6" key="1">
    <citation type="submission" date="2018-09" db="EMBL/GenBank/DDBJ databases">
        <authorList>
            <person name="Zeman M."/>
            <person name="Pardy F."/>
        </authorList>
    </citation>
    <scope>NUCLEOTIDE SEQUENCE [LARGE SCALE GENOMIC DNA]</scope>
    <source>
        <strain evidence="5 6">CCM 8852</strain>
    </source>
</reference>
<protein>
    <submittedName>
        <fullName evidence="5">T9SS C-terminal target domain-containing protein</fullName>
    </submittedName>
</protein>
<organism evidence="5 6">
    <name type="scientific">Hymenobacter rubripertinctus</name>
    <dbReference type="NCBI Taxonomy" id="2029981"/>
    <lineage>
        <taxon>Bacteria</taxon>
        <taxon>Pseudomonadati</taxon>
        <taxon>Bacteroidota</taxon>
        <taxon>Cytophagia</taxon>
        <taxon>Cytophagales</taxon>
        <taxon>Hymenobacteraceae</taxon>
        <taxon>Hymenobacter</taxon>
    </lineage>
</organism>
<dbReference type="SUPFAM" id="SSF49854">
    <property type="entry name" value="Spermadhesin, CUB domain"/>
    <property type="match status" value="2"/>
</dbReference>
<dbReference type="Pfam" id="PF18962">
    <property type="entry name" value="Por_Secre_tail"/>
    <property type="match status" value="1"/>
</dbReference>
<dbReference type="InterPro" id="IPR026444">
    <property type="entry name" value="Secre_tail"/>
</dbReference>
<dbReference type="InterPro" id="IPR000859">
    <property type="entry name" value="CUB_dom"/>
</dbReference>
<dbReference type="CDD" id="cd00041">
    <property type="entry name" value="CUB"/>
    <property type="match status" value="2"/>
</dbReference>
<dbReference type="OrthoDB" id="972884at2"/>
<dbReference type="InterPro" id="IPR013783">
    <property type="entry name" value="Ig-like_fold"/>
</dbReference>
<dbReference type="EMBL" id="QYCN01000001">
    <property type="protein sequence ID" value="RIY14182.1"/>
    <property type="molecule type" value="Genomic_DNA"/>
</dbReference>
<dbReference type="Pfam" id="PF00431">
    <property type="entry name" value="CUB"/>
    <property type="match status" value="2"/>
</dbReference>
<comment type="caution">
    <text evidence="5">The sequence shown here is derived from an EMBL/GenBank/DDBJ whole genome shotgun (WGS) entry which is preliminary data.</text>
</comment>
<evidence type="ECO:0000313" key="6">
    <source>
        <dbReference type="Proteomes" id="UP000284250"/>
    </source>
</evidence>
<evidence type="ECO:0000259" key="4">
    <source>
        <dbReference type="PROSITE" id="PS01180"/>
    </source>
</evidence>
<gene>
    <name evidence="5" type="ORF">D0T11_00390</name>
</gene>
<keyword evidence="6" id="KW-1185">Reference proteome</keyword>
<dbReference type="InterPro" id="IPR011635">
    <property type="entry name" value="CARDB"/>
</dbReference>
<dbReference type="PANTHER" id="PTHR24251">
    <property type="entry name" value="OVOCHYMASE-RELATED"/>
    <property type="match status" value="1"/>
</dbReference>
<evidence type="ECO:0000256" key="2">
    <source>
        <dbReference type="ARBA" id="ARBA00023157"/>
    </source>
</evidence>
<dbReference type="NCBIfam" id="TIGR04183">
    <property type="entry name" value="Por_Secre_tail"/>
    <property type="match status" value="1"/>
</dbReference>
<name>A0A418RA63_9BACT</name>
<keyword evidence="1" id="KW-0677">Repeat</keyword>
<proteinExistence type="predicted"/>
<sequence length="1217" mass="125483">MAQLYVLIHRWPLLLAVCLMLAGVAAPAAAQTYQLPASGTAAYTTCSGALYDDGGPNGNYSANANGTVTLTPAIAGNKIRLDFTSLNMESGYDYVYIYDGADIYAPLIGYYSGYASAFTVYATNSAGKLTVRLTSDYTAQYSGFAATISCVSTVPLPDLVIQSPSAQPLAVVPGGSLSASCSIANLASVSASSSNVGYYLSTDAVLSANDVLVGSSYGYALGGNQSSYRSAYLSVPTSVAVGNYYLLFVADYQNQVVESNEANNTASLAISVLASFVDLTIQQPYVSANTAPAGGVLGLSCYIANLGNAQASSSYVGYYLSTDAVLSANDVLLGSSYGGTLSGGSYGSYRGISTSVPAATAPGNYYVLFVADYQNLVVESTKANNVSAVGLTVVTPSIDLTVIQAQVNPTTTTAGSVVGATANVVNQGNAPANSSRLGVYFSTDAVLSANDVLLASESVPGLGASGSYYVYPQFTVPTTTAPGTYYVLFVADYQNQVAETNETNNVRSVALTVALPAVDLVITQPSLSPGTTLAGSYVYTDCYIQNLGNTAAALTNIGYYLSTDAVLSANDVLLNTTSGGALNGGTSSYRSGAVTVPAATAPGSYYLLFVADYQNQVAETNENNNVSSASLTVLPATVDLLIQQAQLNQAATPAGLAVTADSYIVNQGNSTATSSDVGYYLSTDAVLSANDVLLGNSPGGVIYANNYSSRSATLTIPGTTAPGSYYVLFVADYQNKVAETNENNNVSSVPLLVSPPFTGTVVPYSGTASITTCNTTVYDHGGPNNYANYANGTLVIHPATAGSKVQLGFNSFQLDGGGDRLSVYDGPTTSAPLIGSYSYTSPGVITATSSSGSLTLVFTSDGYGNYAGFEAVVSCLSGTNTLPDLAPFLFNTSPTSGLAGSPLFVQTGIRNQGGGSAASSAVGYYLSTDNLLDASDVPLGVLAGGSLAPNQSINRSGQVTIPGTTVGGTYYLLHVADPQNAVAESNETNNVVNSLIRITVPPLPDLVITQPTLSHTSRTAGTVLTVSCELRNQGTNFAPPSVVGFYLSADAIFSPNDVLLANYQAAELSPGTLLRAASTFVLPGSITAGSYHVLFVADYVQDIGESNESNNVAALPLTITVIQAAHNEQLAGLTLTVFPNPATVGQSFKVELDGPATGRKAELQLFDALGREVEHRSLLLTNPHGAQVFDTRNLPRGVYLLRLTGEGLNATRRIQVD</sequence>
<feature type="signal peptide" evidence="3">
    <location>
        <begin position="1"/>
        <end position="30"/>
    </location>
</feature>
<dbReference type="Proteomes" id="UP000284250">
    <property type="component" value="Unassembled WGS sequence"/>
</dbReference>
<evidence type="ECO:0000256" key="3">
    <source>
        <dbReference type="SAM" id="SignalP"/>
    </source>
</evidence>